<keyword evidence="2" id="KW-1185">Reference proteome</keyword>
<protein>
    <submittedName>
        <fullName evidence="1">Uncharacterized protein</fullName>
    </submittedName>
</protein>
<dbReference type="GeneID" id="40320566"/>
<name>A0A3R7NPR8_9TRYP</name>
<gene>
    <name evidence="1" type="ORF">Tco025E_06955</name>
</gene>
<dbReference type="EMBL" id="MKKU01000506">
    <property type="protein sequence ID" value="RNF09624.1"/>
    <property type="molecule type" value="Genomic_DNA"/>
</dbReference>
<reference evidence="1 2" key="1">
    <citation type="journal article" date="2018" name="BMC Genomics">
        <title>Genomic comparison of Trypanosoma conorhini and Trypanosoma rangeli to Trypanosoma cruzi strains of high and low virulence.</title>
        <authorList>
            <person name="Bradwell K.R."/>
            <person name="Koparde V.N."/>
            <person name="Matveyev A.V."/>
            <person name="Serrano M.G."/>
            <person name="Alves J.M."/>
            <person name="Parikh H."/>
            <person name="Huang B."/>
            <person name="Lee V."/>
            <person name="Espinosa-Alvarez O."/>
            <person name="Ortiz P.A."/>
            <person name="Costa-Martins A.G."/>
            <person name="Teixeira M.M."/>
            <person name="Buck G.A."/>
        </authorList>
    </citation>
    <scope>NUCLEOTIDE SEQUENCE [LARGE SCALE GENOMIC DNA]</scope>
    <source>
        <strain evidence="1 2">025E</strain>
    </source>
</reference>
<evidence type="ECO:0000313" key="1">
    <source>
        <dbReference type="EMBL" id="RNF09624.1"/>
    </source>
</evidence>
<dbReference type="RefSeq" id="XP_029226060.1">
    <property type="nucleotide sequence ID" value="XM_029373822.1"/>
</dbReference>
<evidence type="ECO:0000313" key="2">
    <source>
        <dbReference type="Proteomes" id="UP000284403"/>
    </source>
</evidence>
<organism evidence="1 2">
    <name type="scientific">Trypanosoma conorhini</name>
    <dbReference type="NCBI Taxonomy" id="83891"/>
    <lineage>
        <taxon>Eukaryota</taxon>
        <taxon>Discoba</taxon>
        <taxon>Euglenozoa</taxon>
        <taxon>Kinetoplastea</taxon>
        <taxon>Metakinetoplastina</taxon>
        <taxon>Trypanosomatida</taxon>
        <taxon>Trypanosomatidae</taxon>
        <taxon>Trypanosoma</taxon>
    </lineage>
</organism>
<sequence>MADGTCATYHSRLHCFPPLCLLARELGVLLLLEQLRKLGLEVLGVLVHFLVELFRVLLNHLLELLVVLLHFRGQGAFVRLVREELLVLLLHLLRKLGIQPVELGGEFLKGGGHGSLGGIIA</sequence>
<accession>A0A3R7NPR8</accession>
<comment type="caution">
    <text evidence="1">The sequence shown here is derived from an EMBL/GenBank/DDBJ whole genome shotgun (WGS) entry which is preliminary data.</text>
</comment>
<dbReference type="Proteomes" id="UP000284403">
    <property type="component" value="Unassembled WGS sequence"/>
</dbReference>
<proteinExistence type="predicted"/>
<dbReference type="AlphaFoldDB" id="A0A3R7NPR8"/>